<feature type="transmembrane region" description="Helical" evidence="1">
    <location>
        <begin position="12"/>
        <end position="29"/>
    </location>
</feature>
<reference evidence="3 4" key="1">
    <citation type="submission" date="2018-05" db="EMBL/GenBank/DDBJ databases">
        <title>Flavobacterium sp. strain IMCC34758, incomplete genome.</title>
        <authorList>
            <person name="Joung Y."/>
        </authorList>
    </citation>
    <scope>NUCLEOTIDE SEQUENCE [LARGE SCALE GENOMIC DNA]</scope>
    <source>
        <strain evidence="3 4">IMCC34758</strain>
    </source>
</reference>
<proteinExistence type="predicted"/>
<protein>
    <recommendedName>
        <fullName evidence="2">Acyltransferase 3 domain-containing protein</fullName>
    </recommendedName>
</protein>
<feature type="transmembrane region" description="Helical" evidence="1">
    <location>
        <begin position="207"/>
        <end position="229"/>
    </location>
</feature>
<comment type="caution">
    <text evidence="3">The sequence shown here is derived from an EMBL/GenBank/DDBJ whole genome shotgun (WGS) entry which is preliminary data.</text>
</comment>
<accession>A0A2V4C2Z4</accession>
<dbReference type="Pfam" id="PF01757">
    <property type="entry name" value="Acyl_transf_3"/>
    <property type="match status" value="1"/>
</dbReference>
<feature type="domain" description="Acyltransferase 3" evidence="2">
    <location>
        <begin position="6"/>
        <end position="316"/>
    </location>
</feature>
<feature type="transmembrane region" description="Helical" evidence="1">
    <location>
        <begin position="235"/>
        <end position="253"/>
    </location>
</feature>
<dbReference type="OrthoDB" id="9809782at2"/>
<dbReference type="AlphaFoldDB" id="A0A2V4C2Z4"/>
<dbReference type="PANTHER" id="PTHR37312:SF1">
    <property type="entry name" value="MEMBRANE-BOUND ACYLTRANSFERASE YKRP-RELATED"/>
    <property type="match status" value="1"/>
</dbReference>
<keyword evidence="4" id="KW-1185">Reference proteome</keyword>
<dbReference type="InterPro" id="IPR002656">
    <property type="entry name" value="Acyl_transf_3_dom"/>
</dbReference>
<name>A0A2V4C2Z4_9FLAO</name>
<evidence type="ECO:0000313" key="4">
    <source>
        <dbReference type="Proteomes" id="UP000247681"/>
    </source>
</evidence>
<feature type="transmembrane region" description="Helical" evidence="1">
    <location>
        <begin position="80"/>
        <end position="101"/>
    </location>
</feature>
<organism evidence="3 4">
    <name type="scientific">Flavobacterium hydrophilum</name>
    <dbReference type="NCBI Taxonomy" id="2211445"/>
    <lineage>
        <taxon>Bacteria</taxon>
        <taxon>Pseudomonadati</taxon>
        <taxon>Bacteroidota</taxon>
        <taxon>Flavobacteriia</taxon>
        <taxon>Flavobacteriales</taxon>
        <taxon>Flavobacteriaceae</taxon>
        <taxon>Flavobacterium</taxon>
    </lineage>
</organism>
<feature type="transmembrane region" description="Helical" evidence="1">
    <location>
        <begin position="149"/>
        <end position="170"/>
    </location>
</feature>
<dbReference type="Proteomes" id="UP000247681">
    <property type="component" value="Unassembled WGS sequence"/>
</dbReference>
<feature type="transmembrane region" description="Helical" evidence="1">
    <location>
        <begin position="41"/>
        <end position="60"/>
    </location>
</feature>
<feature type="transmembrane region" description="Helical" evidence="1">
    <location>
        <begin position="274"/>
        <end position="293"/>
    </location>
</feature>
<dbReference type="RefSeq" id="WP_110344729.1">
    <property type="nucleotide sequence ID" value="NZ_QJHL01000001.1"/>
</dbReference>
<feature type="transmembrane region" description="Helical" evidence="1">
    <location>
        <begin position="299"/>
        <end position="320"/>
    </location>
</feature>
<evidence type="ECO:0000313" key="3">
    <source>
        <dbReference type="EMBL" id="PXY45696.1"/>
    </source>
</evidence>
<dbReference type="EMBL" id="QJHL01000001">
    <property type="protein sequence ID" value="PXY45696.1"/>
    <property type="molecule type" value="Genomic_DNA"/>
</dbReference>
<feature type="transmembrane region" description="Helical" evidence="1">
    <location>
        <begin position="176"/>
        <end position="195"/>
    </location>
</feature>
<keyword evidence="1" id="KW-0472">Membrane</keyword>
<dbReference type="GO" id="GO:0016747">
    <property type="term" value="F:acyltransferase activity, transferring groups other than amino-acyl groups"/>
    <property type="evidence" value="ECO:0007669"/>
    <property type="project" value="InterPro"/>
</dbReference>
<dbReference type="PANTHER" id="PTHR37312">
    <property type="entry name" value="MEMBRANE-BOUND ACYLTRANSFERASE YKRP-RELATED"/>
    <property type="match status" value="1"/>
</dbReference>
<evidence type="ECO:0000256" key="1">
    <source>
        <dbReference type="SAM" id="Phobius"/>
    </source>
</evidence>
<dbReference type="InterPro" id="IPR052734">
    <property type="entry name" value="Nod_factor_acetyltransferase"/>
</dbReference>
<keyword evidence="1" id="KW-0812">Transmembrane</keyword>
<evidence type="ECO:0000259" key="2">
    <source>
        <dbReference type="Pfam" id="PF01757"/>
    </source>
</evidence>
<keyword evidence="1" id="KW-1133">Transmembrane helix</keyword>
<feature type="transmembrane region" description="Helical" evidence="1">
    <location>
        <begin position="121"/>
        <end position="137"/>
    </location>
</feature>
<gene>
    <name evidence="3" type="ORF">DMB68_00435</name>
</gene>
<sequence>MKERYIYIDRLKGFTIFLVVLGHIIPVLIDDKAAHSNELFLFIYSFHMPLFFFLSGYIAFKTIKIESLKNYFQFIKSKSVSLLIPMLTWPLIKQYCFTSKIDFSFETFYSIILEEITNPGLWFLRMLFFFLIVYSIFHIASERFNKKRLLIFDLVIIIIDIAFFLLFCYLIQLEAIFHHLFYFIFLMIGVFLSKYDFLKTIITNKVVVSLSLLFFIVSVGHYNDLIYLIDSSQNKILKFFISVFAIIIFYHIAKKISLSNWLDNSICFLGRKSLVIYVTHFLFLSILSKSMLLPFDISFFFLALIAVPLSLIMIYFCILISKVIELFPIFNFLLYGVRIKNK</sequence>